<name>A0A520XG43_9DELT</name>
<dbReference type="Pfam" id="PF23536">
    <property type="entry name" value="TraK_C"/>
    <property type="match status" value="1"/>
</dbReference>
<organism evidence="3 4">
    <name type="scientific">Candidatus Acidulodesulfobacterium acidiphilum</name>
    <dbReference type="NCBI Taxonomy" id="2597224"/>
    <lineage>
        <taxon>Bacteria</taxon>
        <taxon>Deltaproteobacteria</taxon>
        <taxon>Candidatus Acidulodesulfobacterales</taxon>
        <taxon>Candidatus Acidulodesulfobacterium</taxon>
    </lineage>
</organism>
<evidence type="ECO:0000313" key="3">
    <source>
        <dbReference type="EMBL" id="RZV40158.1"/>
    </source>
</evidence>
<comment type="caution">
    <text evidence="3">The sequence shown here is derived from an EMBL/GenBank/DDBJ whole genome shotgun (WGS) entry which is preliminary data.</text>
</comment>
<dbReference type="InterPro" id="IPR055397">
    <property type="entry name" value="TraK_C"/>
</dbReference>
<gene>
    <name evidence="3" type="ORF">EVJ48_01325</name>
</gene>
<feature type="domain" description="TraK C-terminal" evidence="2">
    <location>
        <begin position="207"/>
        <end position="304"/>
    </location>
</feature>
<protein>
    <recommendedName>
        <fullName evidence="2">TraK C-terminal domain-containing protein</fullName>
    </recommendedName>
</protein>
<accession>A0A520XG43</accession>
<evidence type="ECO:0000256" key="1">
    <source>
        <dbReference type="SAM" id="MobiDB-lite"/>
    </source>
</evidence>
<proteinExistence type="predicted"/>
<dbReference type="Proteomes" id="UP000322454">
    <property type="component" value="Unassembled WGS sequence"/>
</dbReference>
<evidence type="ECO:0000259" key="2">
    <source>
        <dbReference type="Pfam" id="PF23536"/>
    </source>
</evidence>
<reference evidence="3 4" key="1">
    <citation type="submission" date="2019-01" db="EMBL/GenBank/DDBJ databases">
        <title>Insights into ecological role of a new deltaproteobacterial order Candidatus Sinidesulfobacterales (Sva0485) by metagenomics and metatranscriptomics.</title>
        <authorList>
            <person name="Tan S."/>
            <person name="Liu J."/>
            <person name="Fang Y."/>
            <person name="Hedlund B."/>
            <person name="Lian Z.-H."/>
            <person name="Huang L.-Y."/>
            <person name="Li J.-T."/>
            <person name="Huang L.-N."/>
            <person name="Li W.-J."/>
            <person name="Jiang H.-C."/>
            <person name="Dong H.-L."/>
            <person name="Shu W.-S."/>
        </authorList>
    </citation>
    <scope>NUCLEOTIDE SEQUENCE [LARGE SCALE GENOMIC DNA]</scope>
    <source>
        <strain evidence="3">AP4</strain>
    </source>
</reference>
<evidence type="ECO:0000313" key="4">
    <source>
        <dbReference type="Proteomes" id="UP000322454"/>
    </source>
</evidence>
<feature type="region of interest" description="Disordered" evidence="1">
    <location>
        <begin position="44"/>
        <end position="63"/>
    </location>
</feature>
<dbReference type="AlphaFoldDB" id="A0A520XG43"/>
<sequence length="307" mass="34526">MSSLFHIKRKHIKHYLFLFSLAVFFLAAPPSGYARPLYPAPPKVKSGGIKGRRSRPKKTDNAVQKKTNVALPPLPVENKKLLNLPATVNAVHISVKSGQTKTIYLSRAFINRISFNHYIDYARTSKTGDVSITLNGKDAVVVFSPYMIESGAVKKVVYPKIPSSVLFKSGNSVVSLLLIPKNIPPQTIYVNSVLGQKSRSFHSSGGFSKYVAKVFRDIYAKRIPKGYMPKKTDIVYKSNYPQIAIKLIKKYKGKFSVYEYLIKNLSNNEISLSNKEFLYLKSNILAISLSNEHLFKNTFTRLLIMGE</sequence>
<dbReference type="EMBL" id="SHMQ01000002">
    <property type="protein sequence ID" value="RZV40158.1"/>
    <property type="molecule type" value="Genomic_DNA"/>
</dbReference>